<dbReference type="AlphaFoldDB" id="A0A5D0HUC5"/>
<keyword evidence="4" id="KW-1185">Reference proteome</keyword>
<gene>
    <name evidence="3" type="ORF">FUA24_16525</name>
</gene>
<dbReference type="PANTHER" id="PTHR35601">
    <property type="entry name" value="TOXIN RELE"/>
    <property type="match status" value="1"/>
</dbReference>
<organism evidence="3 4">
    <name type="scientific">Seonamhaeicola marinus</name>
    <dbReference type="NCBI Taxonomy" id="1912246"/>
    <lineage>
        <taxon>Bacteria</taxon>
        <taxon>Pseudomonadati</taxon>
        <taxon>Bacteroidota</taxon>
        <taxon>Flavobacteriia</taxon>
        <taxon>Flavobacteriales</taxon>
        <taxon>Flavobacteriaceae</taxon>
    </lineage>
</organism>
<evidence type="ECO:0000313" key="4">
    <source>
        <dbReference type="Proteomes" id="UP000323930"/>
    </source>
</evidence>
<dbReference type="InterPro" id="IPR035093">
    <property type="entry name" value="RelE/ParE_toxin_dom_sf"/>
</dbReference>
<reference evidence="3 4" key="1">
    <citation type="submission" date="2019-08" db="EMBL/GenBank/DDBJ databases">
        <title>Seonamhaeicola sediminis sp. nov., isolated from marine sediment.</title>
        <authorList>
            <person name="Cao W.R."/>
        </authorList>
    </citation>
    <scope>NUCLEOTIDE SEQUENCE [LARGE SCALE GENOMIC DNA]</scope>
    <source>
        <strain evidence="3 4">B011</strain>
    </source>
</reference>
<accession>A0A5D0HUC5</accession>
<dbReference type="Proteomes" id="UP000323930">
    <property type="component" value="Unassembled WGS sequence"/>
</dbReference>
<name>A0A5D0HUC5_9FLAO</name>
<dbReference type="InterPro" id="IPR007712">
    <property type="entry name" value="RelE/ParE_toxin"/>
</dbReference>
<comment type="caution">
    <text evidence="3">The sequence shown here is derived from an EMBL/GenBank/DDBJ whole genome shotgun (WGS) entry which is preliminary data.</text>
</comment>
<protein>
    <submittedName>
        <fullName evidence="3">Type II toxin-antitoxin system RelE/ParE family toxin</fullName>
    </submittedName>
</protein>
<keyword evidence="2" id="KW-1277">Toxin-antitoxin system</keyword>
<comment type="similarity">
    <text evidence="1">Belongs to the RelE toxin family.</text>
</comment>
<evidence type="ECO:0000256" key="1">
    <source>
        <dbReference type="ARBA" id="ARBA00006226"/>
    </source>
</evidence>
<dbReference type="Pfam" id="PF05016">
    <property type="entry name" value="ParE_toxin"/>
    <property type="match status" value="1"/>
</dbReference>
<dbReference type="OrthoDB" id="9805098at2"/>
<dbReference type="PANTHER" id="PTHR35601:SF1">
    <property type="entry name" value="TOXIN RELE"/>
    <property type="match status" value="1"/>
</dbReference>
<dbReference type="Gene3D" id="3.30.2310.20">
    <property type="entry name" value="RelE-like"/>
    <property type="match status" value="1"/>
</dbReference>
<sequence length="87" mass="10285">MTFHIEYMEEVVKKDIPKLSPPVRKQIKKAIDTRLVRDPVAYGKPLRFGLAGQRRLRVGDYRIIYTIDHEQHLVTINTIKHRKEVYG</sequence>
<dbReference type="SUPFAM" id="SSF143011">
    <property type="entry name" value="RelE-like"/>
    <property type="match status" value="1"/>
</dbReference>
<evidence type="ECO:0000256" key="2">
    <source>
        <dbReference type="ARBA" id="ARBA00022649"/>
    </source>
</evidence>
<evidence type="ECO:0000313" key="3">
    <source>
        <dbReference type="EMBL" id="TYA74906.1"/>
    </source>
</evidence>
<proteinExistence type="inferred from homology"/>
<dbReference type="EMBL" id="VSDQ01000679">
    <property type="protein sequence ID" value="TYA74906.1"/>
    <property type="molecule type" value="Genomic_DNA"/>
</dbReference>